<dbReference type="AlphaFoldDB" id="A0A8S1FD57"/>
<evidence type="ECO:0000259" key="1">
    <source>
        <dbReference type="Pfam" id="PF11977"/>
    </source>
</evidence>
<proteinExistence type="predicted"/>
<evidence type="ECO:0000313" key="3">
    <source>
        <dbReference type="Proteomes" id="UP000494206"/>
    </source>
</evidence>
<dbReference type="OrthoDB" id="392925at2759"/>
<dbReference type="GO" id="GO:0004521">
    <property type="term" value="F:RNA endonuclease activity"/>
    <property type="evidence" value="ECO:0007669"/>
    <property type="project" value="TreeGrafter"/>
</dbReference>
<dbReference type="InterPro" id="IPR051101">
    <property type="entry name" value="ZC3H12/N4BP1_RNase_Reg"/>
</dbReference>
<protein>
    <recommendedName>
        <fullName evidence="1">RNase NYN domain-containing protein</fullName>
    </recommendedName>
</protein>
<dbReference type="Pfam" id="PF11977">
    <property type="entry name" value="RNase_Zc3h12a"/>
    <property type="match status" value="1"/>
</dbReference>
<comment type="caution">
    <text evidence="2">The sequence shown here is derived from an EMBL/GenBank/DDBJ whole genome shotgun (WGS) entry which is preliminary data.</text>
</comment>
<dbReference type="EMBL" id="CADEPM010000013">
    <property type="protein sequence ID" value="CAB3411260.1"/>
    <property type="molecule type" value="Genomic_DNA"/>
</dbReference>
<dbReference type="Gene3D" id="3.40.50.11980">
    <property type="match status" value="1"/>
</dbReference>
<reference evidence="2 3" key="1">
    <citation type="submission" date="2020-04" db="EMBL/GenBank/DDBJ databases">
        <authorList>
            <person name="Laetsch R D."/>
            <person name="Stevens L."/>
            <person name="Kumar S."/>
            <person name="Blaxter L. M."/>
        </authorList>
    </citation>
    <scope>NUCLEOTIDE SEQUENCE [LARGE SCALE GENOMIC DNA]</scope>
</reference>
<dbReference type="PANTHER" id="PTHR12876:SF37">
    <property type="entry name" value="ENDORIBONUCLEASE REGE-1-RELATED"/>
    <property type="match status" value="1"/>
</dbReference>
<evidence type="ECO:0000313" key="2">
    <source>
        <dbReference type="EMBL" id="CAB3411260.1"/>
    </source>
</evidence>
<feature type="domain" description="RNase NYN" evidence="1">
    <location>
        <begin position="23"/>
        <end position="160"/>
    </location>
</feature>
<dbReference type="GO" id="GO:0003729">
    <property type="term" value="F:mRNA binding"/>
    <property type="evidence" value="ECO:0007669"/>
    <property type="project" value="TreeGrafter"/>
</dbReference>
<dbReference type="PANTHER" id="PTHR12876">
    <property type="entry name" value="N4BP1-RELATED"/>
    <property type="match status" value="1"/>
</dbReference>
<organism evidence="2 3">
    <name type="scientific">Caenorhabditis bovis</name>
    <dbReference type="NCBI Taxonomy" id="2654633"/>
    <lineage>
        <taxon>Eukaryota</taxon>
        <taxon>Metazoa</taxon>
        <taxon>Ecdysozoa</taxon>
        <taxon>Nematoda</taxon>
        <taxon>Chromadorea</taxon>
        <taxon>Rhabditida</taxon>
        <taxon>Rhabditina</taxon>
        <taxon>Rhabditomorpha</taxon>
        <taxon>Rhabditoidea</taxon>
        <taxon>Rhabditidae</taxon>
        <taxon>Peloderinae</taxon>
        <taxon>Caenorhabditis</taxon>
    </lineage>
</organism>
<dbReference type="InterPro" id="IPR021869">
    <property type="entry name" value="RNase_Zc3h12_NYN"/>
</dbReference>
<keyword evidence="3" id="KW-1185">Reference proteome</keyword>
<dbReference type="GO" id="GO:0036464">
    <property type="term" value="C:cytoplasmic ribonucleoprotein granule"/>
    <property type="evidence" value="ECO:0007669"/>
    <property type="project" value="TreeGrafter"/>
</dbReference>
<sequence>MTNGSMRNYEEYFTPPTPQSIPRPLVIDGCNIGRSASGFSRTHVDCAGLVAVVRWLVNKKFDVTVFLPVVYNNANNYNARNAELLHKLENLGIVTFTPARSGRGMRKAFINYDDLYVVSYAARHGGCILSGDKFKDILHQSCYSDFHEVIRNRTIDIKFRPLSLDFVRTSTNMFYRHAPELFIYENSNVRYRAIQRRLYVEPQDEDFHLVRAHARLTSPEQREFLCSQLDSLLVSMSFSAGKEFRDVDELPYTDSLSSVEMKIEDIVSPSLAKKFYEKYSNYEQKVDALNPYVMQPTIDVADRIEPRRASSPEKTCALINLSSDSSSESLRSRPITEHIAPHPDLTEIQLKPPLPENLSSHALLEWFNKAGELKI</sequence>
<accession>A0A8S1FD57</accession>
<name>A0A8S1FD57_9PELO</name>
<gene>
    <name evidence="2" type="ORF">CBOVIS_LOCUS12670</name>
</gene>
<dbReference type="Proteomes" id="UP000494206">
    <property type="component" value="Unassembled WGS sequence"/>
</dbReference>
<dbReference type="GO" id="GO:0005634">
    <property type="term" value="C:nucleus"/>
    <property type="evidence" value="ECO:0007669"/>
    <property type="project" value="TreeGrafter"/>
</dbReference>